<evidence type="ECO:0000256" key="6">
    <source>
        <dbReference type="SAM" id="MobiDB-lite"/>
    </source>
</evidence>
<name>A0A6A7BTT3_9PEZI</name>
<evidence type="ECO:0000259" key="7">
    <source>
        <dbReference type="Pfam" id="PF24106"/>
    </source>
</evidence>
<keyword evidence="4" id="KW-0677">Repeat</keyword>
<keyword evidence="2" id="KW-0963">Cytoplasm</keyword>
<keyword evidence="5" id="KW-0175">Coiled coil</keyword>
<dbReference type="EMBL" id="MU006009">
    <property type="protein sequence ID" value="KAF2858492.1"/>
    <property type="molecule type" value="Genomic_DNA"/>
</dbReference>
<proteinExistence type="predicted"/>
<dbReference type="PANTHER" id="PTHR15598:SF5">
    <property type="entry name" value="ENHANCER OF MRNA-DECAPPING PROTEIN 4"/>
    <property type="match status" value="1"/>
</dbReference>
<evidence type="ECO:0000256" key="3">
    <source>
        <dbReference type="ARBA" id="ARBA00022574"/>
    </source>
</evidence>
<protein>
    <recommendedName>
        <fullName evidence="7">EDC4-like protein pdc1 beta-propeller domain-containing protein</fullName>
    </recommendedName>
</protein>
<feature type="coiled-coil region" evidence="5">
    <location>
        <begin position="692"/>
        <end position="755"/>
    </location>
</feature>
<dbReference type="GO" id="GO:0000932">
    <property type="term" value="C:P-body"/>
    <property type="evidence" value="ECO:0007669"/>
    <property type="project" value="TreeGrafter"/>
</dbReference>
<dbReference type="GO" id="GO:0031087">
    <property type="term" value="P:deadenylation-independent decapping of nuclear-transcribed mRNA"/>
    <property type="evidence" value="ECO:0007669"/>
    <property type="project" value="InterPro"/>
</dbReference>
<organism evidence="8 9">
    <name type="scientific">Piedraia hortae CBS 480.64</name>
    <dbReference type="NCBI Taxonomy" id="1314780"/>
    <lineage>
        <taxon>Eukaryota</taxon>
        <taxon>Fungi</taxon>
        <taxon>Dikarya</taxon>
        <taxon>Ascomycota</taxon>
        <taxon>Pezizomycotina</taxon>
        <taxon>Dothideomycetes</taxon>
        <taxon>Dothideomycetidae</taxon>
        <taxon>Capnodiales</taxon>
        <taxon>Piedraiaceae</taxon>
        <taxon>Piedraia</taxon>
    </lineage>
</organism>
<gene>
    <name evidence="8" type="ORF">K470DRAFT_259787</name>
</gene>
<evidence type="ECO:0000256" key="1">
    <source>
        <dbReference type="ARBA" id="ARBA00004496"/>
    </source>
</evidence>
<dbReference type="Pfam" id="PF24106">
    <property type="entry name" value="Beta-prop_EDC4L"/>
    <property type="match status" value="1"/>
</dbReference>
<dbReference type="OrthoDB" id="21128at2759"/>
<dbReference type="InterPro" id="IPR045152">
    <property type="entry name" value="EDC4-like"/>
</dbReference>
<feature type="domain" description="EDC4-like protein pdc1 beta-propeller" evidence="7">
    <location>
        <begin position="8"/>
        <end position="352"/>
    </location>
</feature>
<feature type="region of interest" description="Disordered" evidence="6">
    <location>
        <begin position="467"/>
        <end position="535"/>
    </location>
</feature>
<evidence type="ECO:0000313" key="8">
    <source>
        <dbReference type="EMBL" id="KAF2858492.1"/>
    </source>
</evidence>
<sequence>MKPFVSITIGNDSSAIPSLDKERLLHLARFKMSFDAVNRNLITARQSHFAYARIGTKRDNNYLRLVHQGTGTHQQLFARNTERIFNIQCCGTYIKPERDMQILLCTGIDGTVFWARLVENSEAETITIPPYPAAEDASPNSMVKTRAKCSSCHPEFFALSRTRMIYIVSPNIFKGYVDEKSRKVHTVKYIDDHCLRINTGKACKDYIFAGDDSMILTVDKANAIKFWDIGELTRLAGDVMEDKHWKEITEPVMTLTAKSPGGKGAEKMSAFSVTLLDKERPHNKKAALRYMLVGFKQNYVLQLWDLALGKVVQELRLPHTDGSGFCSINYHPRTSIITLGHPARNSVFFFHVSAPKYNLPPMSQAQYVNMLASGDPNLPRMESTAIISGVREMSLANCGQLYSLDLLPTPVDDSSAKEQGTHSLFELYIYHSRGCDAFPIKPADLGWDSLLRLTGTVDSSKTDFIRMEPLEESGDEASPPKGVRKPTGNAKTGAEDTEQSTKPLTEEQPGEDQKESKDEAQEEPPTVAKSTKDAEVYEPSVPLTNDSMPNLINDNFQSLYKRLDADKRVSEAAGAAKQDAILRLISSTLTDNVHQSLSSIVNASIEASVVPSLVKVIDDTLGAKLGPSIRREISNTLPNTLKQALMDSKVHNAIANVTACSIQKEIAQQIHTINKTTQSVLDGFESRNTKRFQAAEAQRREDQAKIQQLTDMVEAMSLKVQELASAKQAEREEPKMAEESQLKTLSEEVEEIKNELVSGNFEAGTIMWIKSARKIELFDELFSMVNPQYLTEVSTLAQVSVTAALTSSFDTLVHERLDYLSTVLSMMDTRDKDVAPILSTVMGVLAQRLHSLQLVCSCASPKDEDLVKKIQLLHDHAKFLEQMATSE</sequence>
<dbReference type="InterPro" id="IPR055393">
    <property type="entry name" value="Beta-prop_EDC4L"/>
</dbReference>
<keyword evidence="9" id="KW-1185">Reference proteome</keyword>
<dbReference type="AlphaFoldDB" id="A0A6A7BTT3"/>
<dbReference type="InterPro" id="IPR036322">
    <property type="entry name" value="WD40_repeat_dom_sf"/>
</dbReference>
<evidence type="ECO:0000256" key="2">
    <source>
        <dbReference type="ARBA" id="ARBA00022490"/>
    </source>
</evidence>
<dbReference type="PANTHER" id="PTHR15598">
    <property type="entry name" value="ENHANCER OF MRNA-DECAPPING PROTEIN 4"/>
    <property type="match status" value="1"/>
</dbReference>
<dbReference type="SUPFAM" id="SSF50978">
    <property type="entry name" value="WD40 repeat-like"/>
    <property type="match status" value="1"/>
</dbReference>
<evidence type="ECO:0000313" key="9">
    <source>
        <dbReference type="Proteomes" id="UP000799421"/>
    </source>
</evidence>
<comment type="subcellular location">
    <subcellularLocation>
        <location evidence="1">Cytoplasm</location>
    </subcellularLocation>
</comment>
<evidence type="ECO:0000256" key="5">
    <source>
        <dbReference type="SAM" id="Coils"/>
    </source>
</evidence>
<accession>A0A6A7BTT3</accession>
<keyword evidence="3" id="KW-0853">WD repeat</keyword>
<dbReference type="Proteomes" id="UP000799421">
    <property type="component" value="Unassembled WGS sequence"/>
</dbReference>
<reference evidence="8" key="1">
    <citation type="journal article" date="2020" name="Stud. Mycol.">
        <title>101 Dothideomycetes genomes: a test case for predicting lifestyles and emergence of pathogens.</title>
        <authorList>
            <person name="Haridas S."/>
            <person name="Albert R."/>
            <person name="Binder M."/>
            <person name="Bloem J."/>
            <person name="Labutti K."/>
            <person name="Salamov A."/>
            <person name="Andreopoulos B."/>
            <person name="Baker S."/>
            <person name="Barry K."/>
            <person name="Bills G."/>
            <person name="Bluhm B."/>
            <person name="Cannon C."/>
            <person name="Castanera R."/>
            <person name="Culley D."/>
            <person name="Daum C."/>
            <person name="Ezra D."/>
            <person name="Gonzalez J."/>
            <person name="Henrissat B."/>
            <person name="Kuo A."/>
            <person name="Liang C."/>
            <person name="Lipzen A."/>
            <person name="Lutzoni F."/>
            <person name="Magnuson J."/>
            <person name="Mondo S."/>
            <person name="Nolan M."/>
            <person name="Ohm R."/>
            <person name="Pangilinan J."/>
            <person name="Park H.-J."/>
            <person name="Ramirez L."/>
            <person name="Alfaro M."/>
            <person name="Sun H."/>
            <person name="Tritt A."/>
            <person name="Yoshinaga Y."/>
            <person name="Zwiers L.-H."/>
            <person name="Turgeon B."/>
            <person name="Goodwin S."/>
            <person name="Spatafora J."/>
            <person name="Crous P."/>
            <person name="Grigoriev I."/>
        </authorList>
    </citation>
    <scope>NUCLEOTIDE SEQUENCE</scope>
    <source>
        <strain evidence="8">CBS 480.64</strain>
    </source>
</reference>
<evidence type="ECO:0000256" key="4">
    <source>
        <dbReference type="ARBA" id="ARBA00022737"/>
    </source>
</evidence>